<dbReference type="SUPFAM" id="SSF48150">
    <property type="entry name" value="DNA-glycosylase"/>
    <property type="match status" value="1"/>
</dbReference>
<dbReference type="EMBL" id="JPXY01000032">
    <property type="protein sequence ID" value="KGQ31623.1"/>
    <property type="molecule type" value="Genomic_DNA"/>
</dbReference>
<feature type="binding site" evidence="1">
    <location>
        <position position="162"/>
    </location>
    <ligand>
        <name>Zn(2+)</name>
        <dbReference type="ChEBI" id="CHEBI:29105"/>
    </ligand>
</feature>
<keyword evidence="1" id="KW-0479">Metal-binding</keyword>
<dbReference type="Gene3D" id="1.10.340.30">
    <property type="entry name" value="Hypothetical protein, domain 2"/>
    <property type="match status" value="1"/>
</dbReference>
<dbReference type="GO" id="GO:0006284">
    <property type="term" value="P:base-excision repair"/>
    <property type="evidence" value="ECO:0007669"/>
    <property type="project" value="InterPro"/>
</dbReference>
<dbReference type="RefSeq" id="WP_039135762.1">
    <property type="nucleotide sequence ID" value="NZ_JPXY01000032.1"/>
</dbReference>
<dbReference type="InterPro" id="IPR011257">
    <property type="entry name" value="DNA_glycosylase"/>
</dbReference>
<accession>A0A0A2XHK2</accession>
<evidence type="ECO:0000256" key="1">
    <source>
        <dbReference type="PIRSR" id="PIRSR605019-1"/>
    </source>
</evidence>
<dbReference type="AlphaFoldDB" id="A0A0A2XHK2"/>
<comment type="caution">
    <text evidence="2">The sequence shown here is derived from an EMBL/GenBank/DDBJ whole genome shotgun (WGS) entry which is preliminary data.</text>
</comment>
<organism evidence="2 3">
    <name type="scientific">Gallibacterium genomosp. 2</name>
    <dbReference type="NCBI Taxonomy" id="155517"/>
    <lineage>
        <taxon>Bacteria</taxon>
        <taxon>Pseudomonadati</taxon>
        <taxon>Pseudomonadota</taxon>
        <taxon>Gammaproteobacteria</taxon>
        <taxon>Pasteurellales</taxon>
        <taxon>Pasteurellaceae</taxon>
        <taxon>Gallibacterium</taxon>
    </lineage>
</organism>
<gene>
    <name evidence="2" type="ORF">P375_07280</name>
</gene>
<evidence type="ECO:0000313" key="2">
    <source>
        <dbReference type="EMBL" id="KGQ31623.1"/>
    </source>
</evidence>
<dbReference type="Pfam" id="PF03352">
    <property type="entry name" value="Adenine_glyco"/>
    <property type="match status" value="1"/>
</dbReference>
<keyword evidence="3" id="KW-1185">Reference proteome</keyword>
<protein>
    <submittedName>
        <fullName evidence="2">DNA-3-methyladenine glycosylase</fullName>
    </submittedName>
</protein>
<feature type="binding site" evidence="1">
    <location>
        <position position="4"/>
    </location>
    <ligand>
        <name>Zn(2+)</name>
        <dbReference type="ChEBI" id="CHEBI:29105"/>
    </ligand>
</feature>
<proteinExistence type="predicted"/>
<feature type="binding site" evidence="1">
    <location>
        <position position="22"/>
    </location>
    <ligand>
        <name>Zn(2+)</name>
        <dbReference type="ChEBI" id="CHEBI:29105"/>
    </ligand>
</feature>
<dbReference type="PANTHER" id="PTHR30037">
    <property type="entry name" value="DNA-3-METHYLADENINE GLYCOSYLASE 1"/>
    <property type="match status" value="1"/>
</dbReference>
<reference evidence="2 3" key="1">
    <citation type="submission" date="2014-08" db="EMBL/GenBank/DDBJ databases">
        <title>Chaperone-usher fimbriae in a diverse selection of Gallibacterium genomes.</title>
        <authorList>
            <person name="Kudirkiene E."/>
            <person name="Bager R.J."/>
            <person name="Johnson T.J."/>
            <person name="Bojesen A.M."/>
        </authorList>
    </citation>
    <scope>NUCLEOTIDE SEQUENCE [LARGE SCALE GENOMIC DNA]</scope>
    <source>
        <strain evidence="2 3">CCM5976</strain>
    </source>
</reference>
<feature type="binding site" evidence="1">
    <location>
        <position position="166"/>
    </location>
    <ligand>
        <name>Zn(2+)</name>
        <dbReference type="ChEBI" id="CHEBI:29105"/>
    </ligand>
</feature>
<dbReference type="InterPro" id="IPR005019">
    <property type="entry name" value="Adenine_glyco"/>
</dbReference>
<sequence>MSYCDYVNQLAEDEDPFNKSYHDHRYGFPIEDDNELFARLVMEINQAGLSWTLILKKEQGFRLAYDQFNIAKVANYNDEDRQRLLNNPDIIRNRLKINAAIYNAKQILQLQQQFGSFKTWLDHHYPQTLPEWVKLFKKQFKFVGGEIVNEFLMSTGYLPNAHDKTCPIYQKILQTNVKWKESS</sequence>
<keyword evidence="1" id="KW-0862">Zinc</keyword>
<dbReference type="GO" id="GO:0046872">
    <property type="term" value="F:metal ion binding"/>
    <property type="evidence" value="ECO:0007669"/>
    <property type="project" value="UniProtKB-KW"/>
</dbReference>
<name>A0A0A2XHK2_9PAST</name>
<dbReference type="PANTHER" id="PTHR30037:SF4">
    <property type="entry name" value="DNA-3-METHYLADENINE GLYCOSYLASE I"/>
    <property type="match status" value="1"/>
</dbReference>
<dbReference type="Proteomes" id="UP000030418">
    <property type="component" value="Unassembled WGS sequence"/>
</dbReference>
<dbReference type="GO" id="GO:0008725">
    <property type="term" value="F:DNA-3-methyladenine glycosylase activity"/>
    <property type="evidence" value="ECO:0007669"/>
    <property type="project" value="InterPro"/>
</dbReference>
<dbReference type="InterPro" id="IPR052891">
    <property type="entry name" value="DNA-3mA_glycosylase"/>
</dbReference>
<evidence type="ECO:0000313" key="3">
    <source>
        <dbReference type="Proteomes" id="UP000030418"/>
    </source>
</evidence>